<evidence type="ECO:0000313" key="1">
    <source>
        <dbReference type="EMBL" id="OTP73943.1"/>
    </source>
</evidence>
<protein>
    <submittedName>
        <fullName evidence="1">Uncharacterized protein</fullName>
    </submittedName>
</protein>
<proteinExistence type="predicted"/>
<organism evidence="1 2">
    <name type="scientific">Caballeronia sordidicola</name>
    <name type="common">Burkholderia sordidicola</name>
    <dbReference type="NCBI Taxonomy" id="196367"/>
    <lineage>
        <taxon>Bacteria</taxon>
        <taxon>Pseudomonadati</taxon>
        <taxon>Pseudomonadota</taxon>
        <taxon>Betaproteobacteria</taxon>
        <taxon>Burkholderiales</taxon>
        <taxon>Burkholderiaceae</taxon>
        <taxon>Caballeronia</taxon>
    </lineage>
</organism>
<dbReference type="Proteomes" id="UP000194546">
    <property type="component" value="Unassembled WGS sequence"/>
</dbReference>
<dbReference type="AlphaFoldDB" id="A0A242MRJ3"/>
<dbReference type="EMBL" id="NBTY01000093">
    <property type="protein sequence ID" value="OTP73943.1"/>
    <property type="molecule type" value="Genomic_DNA"/>
</dbReference>
<comment type="caution">
    <text evidence="1">The sequence shown here is derived from an EMBL/GenBank/DDBJ whole genome shotgun (WGS) entry which is preliminary data.</text>
</comment>
<accession>A0A242MRJ3</accession>
<gene>
    <name evidence="1" type="ORF">PAMC26510_17455</name>
</gene>
<evidence type="ECO:0000313" key="2">
    <source>
        <dbReference type="Proteomes" id="UP000194546"/>
    </source>
</evidence>
<reference evidence="1 2" key="1">
    <citation type="submission" date="2017-03" db="EMBL/GenBank/DDBJ databases">
        <title>Genome analysis of strain PAMC 26510.</title>
        <authorList>
            <person name="Oh H.-M."/>
            <person name="Yang J.-A."/>
        </authorList>
    </citation>
    <scope>NUCLEOTIDE SEQUENCE [LARGE SCALE GENOMIC DNA]</scope>
    <source>
        <strain evidence="1 2">PAMC 26510</strain>
    </source>
</reference>
<sequence>METVENMSPIDAECAPAIAFERIVSACLDLEWQIKPRISPRGGRVAREPEHGEVD</sequence>
<name>A0A242MRJ3_CABSO</name>